<proteinExistence type="predicted"/>
<keyword evidence="1" id="KW-0808">Transferase</keyword>
<gene>
    <name evidence="1" type="ORF">FKY71_08955</name>
</gene>
<dbReference type="Proteomes" id="UP000315400">
    <property type="component" value="Unassembled WGS sequence"/>
</dbReference>
<comment type="caution">
    <text evidence="1">The sequence shown here is derived from an EMBL/GenBank/DDBJ whole genome shotgun (WGS) entry which is preliminary data.</text>
</comment>
<dbReference type="NCBIfam" id="TIGR04282">
    <property type="entry name" value="glyco_like_cofC"/>
    <property type="match status" value="1"/>
</dbReference>
<evidence type="ECO:0000313" key="2">
    <source>
        <dbReference type="Proteomes" id="UP000315400"/>
    </source>
</evidence>
<dbReference type="PANTHER" id="PTHR36529:SF1">
    <property type="entry name" value="GLYCOSYLTRANSFERASE"/>
    <property type="match status" value="1"/>
</dbReference>
<evidence type="ECO:0000313" key="1">
    <source>
        <dbReference type="EMBL" id="TQE99362.1"/>
    </source>
</evidence>
<dbReference type="Gene3D" id="3.90.550.10">
    <property type="entry name" value="Spore Coat Polysaccharide Biosynthesis Protein SpsA, Chain A"/>
    <property type="match status" value="1"/>
</dbReference>
<dbReference type="STRING" id="1260251.SPISAL_02910"/>
<dbReference type="InterPro" id="IPR029044">
    <property type="entry name" value="Nucleotide-diphossugar_trans"/>
</dbReference>
<dbReference type="PANTHER" id="PTHR36529">
    <property type="entry name" value="SLL1095 PROTEIN"/>
    <property type="match status" value="1"/>
</dbReference>
<protein>
    <submittedName>
        <fullName evidence="1">Glycosyltransferase</fullName>
    </submittedName>
</protein>
<name>A0A540VRI9_9GAMM</name>
<organism evidence="1 2">
    <name type="scientific">Spiribacter salinus</name>
    <dbReference type="NCBI Taxonomy" id="1335746"/>
    <lineage>
        <taxon>Bacteria</taxon>
        <taxon>Pseudomonadati</taxon>
        <taxon>Pseudomonadota</taxon>
        <taxon>Gammaproteobacteria</taxon>
        <taxon>Chromatiales</taxon>
        <taxon>Ectothiorhodospiraceae</taxon>
        <taxon>Spiribacter</taxon>
    </lineage>
</organism>
<dbReference type="GO" id="GO:0016740">
    <property type="term" value="F:transferase activity"/>
    <property type="evidence" value="ECO:0007669"/>
    <property type="project" value="UniProtKB-KW"/>
</dbReference>
<dbReference type="Pfam" id="PF09837">
    <property type="entry name" value="DUF2064"/>
    <property type="match status" value="1"/>
</dbReference>
<dbReference type="AlphaFoldDB" id="A0A540VRI9"/>
<accession>A0A540VRI9</accession>
<dbReference type="InterPro" id="IPR018641">
    <property type="entry name" value="Trfase_1_rSAM/seldom-assoc"/>
</dbReference>
<dbReference type="SUPFAM" id="SSF53448">
    <property type="entry name" value="Nucleotide-diphospho-sugar transferases"/>
    <property type="match status" value="1"/>
</dbReference>
<dbReference type="EMBL" id="VIFK01000067">
    <property type="protein sequence ID" value="TQE99362.1"/>
    <property type="molecule type" value="Genomic_DNA"/>
</dbReference>
<reference evidence="1 2" key="1">
    <citation type="submission" date="2019-06" db="EMBL/GenBank/DDBJ databases">
        <title>Metagenome assembled Genome of Spiribacter salinus SL48-SHIP from the microbial mat of Salt Lake 48 (Novosibirsk region, Russia).</title>
        <authorList>
            <person name="Shipova A."/>
            <person name="Rozanov A.S."/>
            <person name="Bryanskaya A.V."/>
            <person name="Peltek S.E."/>
        </authorList>
    </citation>
    <scope>NUCLEOTIDE SEQUENCE [LARGE SCALE GENOMIC DNA]</scope>
    <source>
        <strain evidence="1">SL48-SHIP-2</strain>
    </source>
</reference>
<sequence>MKRARLVILAKTPVPGRVKSRLAASVGASAAARRYQRMLAEVACVGAATASMDERVSVGVYFSPRRHPVLDRLSHRHGFTQHAQPLGDLGARLRWIAHRELVGMDALVIIGGDCVGLSPEHLHRAFDKLHEGEDVVLAPAGDGGYTLIGLRSPARQLFLGIPWGGPDVLRRTLRQANRAGLSLSLLPTATDLDDVADLKSWRRRVGANVAWRPRAIPAYDGK</sequence>